<comment type="caution">
    <text evidence="9">The sequence shown here is derived from an EMBL/GenBank/DDBJ whole genome shotgun (WGS) entry which is preliminary data.</text>
</comment>
<dbReference type="EMBL" id="JACPSX010000058">
    <property type="protein sequence ID" value="MBI3014140.1"/>
    <property type="molecule type" value="Genomic_DNA"/>
</dbReference>
<keyword evidence="5 7" id="KW-0472">Membrane</keyword>
<evidence type="ECO:0000256" key="7">
    <source>
        <dbReference type="SAM" id="Phobius"/>
    </source>
</evidence>
<dbReference type="GO" id="GO:0022904">
    <property type="term" value="P:respiratory electron transport chain"/>
    <property type="evidence" value="ECO:0007669"/>
    <property type="project" value="InterPro"/>
</dbReference>
<comment type="subcellular location">
    <subcellularLocation>
        <location evidence="1">Cell membrane</location>
        <topology evidence="1">Multi-pass membrane protein</topology>
    </subcellularLocation>
</comment>
<keyword evidence="4 7" id="KW-1133">Transmembrane helix</keyword>
<feature type="region of interest" description="Disordered" evidence="6">
    <location>
        <begin position="229"/>
        <end position="259"/>
    </location>
</feature>
<dbReference type="Pfam" id="PF01292">
    <property type="entry name" value="Ni_hydr_CYTB"/>
    <property type="match status" value="1"/>
</dbReference>
<evidence type="ECO:0000256" key="6">
    <source>
        <dbReference type="SAM" id="MobiDB-lite"/>
    </source>
</evidence>
<name>A0A932M002_UNCTE</name>
<proteinExistence type="predicted"/>
<dbReference type="InterPro" id="IPR011577">
    <property type="entry name" value="Cyt_b561_bac/Ni-Hgenase"/>
</dbReference>
<evidence type="ECO:0000256" key="4">
    <source>
        <dbReference type="ARBA" id="ARBA00022989"/>
    </source>
</evidence>
<evidence type="ECO:0000313" key="9">
    <source>
        <dbReference type="EMBL" id="MBI3014140.1"/>
    </source>
</evidence>
<accession>A0A932M002</accession>
<evidence type="ECO:0000256" key="1">
    <source>
        <dbReference type="ARBA" id="ARBA00004651"/>
    </source>
</evidence>
<evidence type="ECO:0000256" key="3">
    <source>
        <dbReference type="ARBA" id="ARBA00022692"/>
    </source>
</evidence>
<reference evidence="9" key="1">
    <citation type="submission" date="2020-07" db="EMBL/GenBank/DDBJ databases">
        <title>Huge and variable diversity of episymbiotic CPR bacteria and DPANN archaea in groundwater ecosystems.</title>
        <authorList>
            <person name="He C.Y."/>
            <person name="Keren R."/>
            <person name="Whittaker M."/>
            <person name="Farag I.F."/>
            <person name="Doudna J."/>
            <person name="Cate J.H.D."/>
            <person name="Banfield J.F."/>
        </authorList>
    </citation>
    <scope>NUCLEOTIDE SEQUENCE</scope>
    <source>
        <strain evidence="9">NC_groundwater_717_Ag_S-0.2um_59_8</strain>
    </source>
</reference>
<feature type="transmembrane region" description="Helical" evidence="7">
    <location>
        <begin position="156"/>
        <end position="185"/>
    </location>
</feature>
<evidence type="ECO:0000256" key="2">
    <source>
        <dbReference type="ARBA" id="ARBA00022475"/>
    </source>
</evidence>
<evidence type="ECO:0000313" key="10">
    <source>
        <dbReference type="Proteomes" id="UP000741360"/>
    </source>
</evidence>
<keyword evidence="3 7" id="KW-0812">Transmembrane</keyword>
<sequence>MDANDKVLRWNIHYRLQHVLMFTSFIILVLTGIPLKYAGLGVSRVFMNLWGGPEMASTVHRTAAVVMIISCAYHLVYLGWRMWKGIFSPDMIPSFKDLRDLYDNIRFYLGLARRPPLFGRFTYWEKFDYWAVFWGIFIMVGSGLVLWFPVETVRFFPVWALGIAKVAHSDEALLAALAIFIWHFYNVHLRPEIFPMNWVWITGTITRRELKEKYPLEYERLRLQEALGAQRPTGIPPQEPEAVASAKRGGTESGSEQGI</sequence>
<feature type="transmembrane region" description="Helical" evidence="7">
    <location>
        <begin position="59"/>
        <end position="80"/>
    </location>
</feature>
<evidence type="ECO:0000259" key="8">
    <source>
        <dbReference type="Pfam" id="PF01292"/>
    </source>
</evidence>
<dbReference type="AlphaFoldDB" id="A0A932M002"/>
<dbReference type="InterPro" id="IPR016174">
    <property type="entry name" value="Di-haem_cyt_TM"/>
</dbReference>
<dbReference type="SUPFAM" id="SSF81342">
    <property type="entry name" value="Transmembrane di-heme cytochromes"/>
    <property type="match status" value="1"/>
</dbReference>
<organism evidence="9 10">
    <name type="scientific">Tectimicrobiota bacterium</name>
    <dbReference type="NCBI Taxonomy" id="2528274"/>
    <lineage>
        <taxon>Bacteria</taxon>
        <taxon>Pseudomonadati</taxon>
        <taxon>Nitrospinota/Tectimicrobiota group</taxon>
        <taxon>Candidatus Tectimicrobiota</taxon>
    </lineage>
</organism>
<gene>
    <name evidence="9" type="ORF">HYY65_03525</name>
</gene>
<keyword evidence="2" id="KW-1003">Cell membrane</keyword>
<feature type="transmembrane region" description="Helical" evidence="7">
    <location>
        <begin position="20"/>
        <end position="39"/>
    </location>
</feature>
<feature type="transmembrane region" description="Helical" evidence="7">
    <location>
        <begin position="129"/>
        <end position="150"/>
    </location>
</feature>
<protein>
    <submittedName>
        <fullName evidence="9">Cytochrome b/b6 domain-containing protein</fullName>
    </submittedName>
</protein>
<dbReference type="GO" id="GO:0005886">
    <property type="term" value="C:plasma membrane"/>
    <property type="evidence" value="ECO:0007669"/>
    <property type="project" value="UniProtKB-SubCell"/>
</dbReference>
<dbReference type="Proteomes" id="UP000741360">
    <property type="component" value="Unassembled WGS sequence"/>
</dbReference>
<evidence type="ECO:0000256" key="5">
    <source>
        <dbReference type="ARBA" id="ARBA00023136"/>
    </source>
</evidence>
<dbReference type="Gene3D" id="1.20.950.20">
    <property type="entry name" value="Transmembrane di-heme cytochromes, Chain C"/>
    <property type="match status" value="1"/>
</dbReference>
<feature type="domain" description="Cytochrome b561 bacterial/Ni-hydrogenase" evidence="8">
    <location>
        <begin position="9"/>
        <end position="185"/>
    </location>
</feature>
<dbReference type="GO" id="GO:0009055">
    <property type="term" value="F:electron transfer activity"/>
    <property type="evidence" value="ECO:0007669"/>
    <property type="project" value="InterPro"/>
</dbReference>